<evidence type="ECO:0000256" key="1">
    <source>
        <dbReference type="SAM" id="Phobius"/>
    </source>
</evidence>
<sequence>MKAYLKFLFLFLGVMSSLLLAMFPLCFLLSEPGLEYHIYQTIVPAIMDVVFLAISIWIFIAVILLNPSKKWNSSI</sequence>
<dbReference type="Proteomes" id="UP000238034">
    <property type="component" value="Unassembled WGS sequence"/>
</dbReference>
<gene>
    <name evidence="2" type="ORF">B0I27_10793</name>
</gene>
<protein>
    <submittedName>
        <fullName evidence="2">Uncharacterized protein</fullName>
    </submittedName>
</protein>
<dbReference type="EMBL" id="PVTH01000007">
    <property type="protein sequence ID" value="PRY51507.1"/>
    <property type="molecule type" value="Genomic_DNA"/>
</dbReference>
<evidence type="ECO:0000313" key="3">
    <source>
        <dbReference type="Proteomes" id="UP000238034"/>
    </source>
</evidence>
<keyword evidence="1" id="KW-1133">Transmembrane helix</keyword>
<keyword evidence="1" id="KW-0472">Membrane</keyword>
<proteinExistence type="predicted"/>
<accession>A0A2T0U0Q6</accession>
<dbReference type="AlphaFoldDB" id="A0A2T0U0Q6"/>
<feature type="transmembrane region" description="Helical" evidence="1">
    <location>
        <begin position="7"/>
        <end position="30"/>
    </location>
</feature>
<keyword evidence="3" id="KW-1185">Reference proteome</keyword>
<name>A0A2T0U0Q6_9SPHI</name>
<organism evidence="2 3">
    <name type="scientific">Arcticibacter pallidicorallinus</name>
    <dbReference type="NCBI Taxonomy" id="1259464"/>
    <lineage>
        <taxon>Bacteria</taxon>
        <taxon>Pseudomonadati</taxon>
        <taxon>Bacteroidota</taxon>
        <taxon>Sphingobacteriia</taxon>
        <taxon>Sphingobacteriales</taxon>
        <taxon>Sphingobacteriaceae</taxon>
        <taxon>Arcticibacter</taxon>
    </lineage>
</organism>
<reference evidence="2 3" key="1">
    <citation type="submission" date="2018-03" db="EMBL/GenBank/DDBJ databases">
        <title>Genomic Encyclopedia of Type Strains, Phase III (KMG-III): the genomes of soil and plant-associated and newly described type strains.</title>
        <authorList>
            <person name="Whitman W."/>
        </authorList>
    </citation>
    <scope>NUCLEOTIDE SEQUENCE [LARGE SCALE GENOMIC DNA]</scope>
    <source>
        <strain evidence="2 3">CGMCC 1.9313</strain>
    </source>
</reference>
<evidence type="ECO:0000313" key="2">
    <source>
        <dbReference type="EMBL" id="PRY51507.1"/>
    </source>
</evidence>
<feature type="transmembrane region" description="Helical" evidence="1">
    <location>
        <begin position="42"/>
        <end position="65"/>
    </location>
</feature>
<comment type="caution">
    <text evidence="2">The sequence shown here is derived from an EMBL/GenBank/DDBJ whole genome shotgun (WGS) entry which is preliminary data.</text>
</comment>
<keyword evidence="1" id="KW-0812">Transmembrane</keyword>